<protein>
    <recommendedName>
        <fullName evidence="13">Alpha-1,4 glucan phosphorylase</fullName>
        <ecNumber evidence="13">2.4.1.1</ecNumber>
    </recommendedName>
</protein>
<keyword evidence="15" id="KW-1185">Reference proteome</keyword>
<evidence type="ECO:0000256" key="4">
    <source>
        <dbReference type="ARBA" id="ARBA00006047"/>
    </source>
</evidence>
<dbReference type="GO" id="GO:0008184">
    <property type="term" value="F:glycogen phosphorylase activity"/>
    <property type="evidence" value="ECO:0007669"/>
    <property type="project" value="InterPro"/>
</dbReference>
<dbReference type="PANTHER" id="PTHR11468">
    <property type="entry name" value="GLYCOGEN PHOSPHORYLASE"/>
    <property type="match status" value="1"/>
</dbReference>
<evidence type="ECO:0000256" key="9">
    <source>
        <dbReference type="ARBA" id="ARBA00022898"/>
    </source>
</evidence>
<proteinExistence type="inferred from homology"/>
<organism evidence="14 15">
    <name type="scientific">Bradyrhizobium shewense</name>
    <dbReference type="NCBI Taxonomy" id="1761772"/>
    <lineage>
        <taxon>Bacteria</taxon>
        <taxon>Pseudomonadati</taxon>
        <taxon>Pseudomonadota</taxon>
        <taxon>Alphaproteobacteria</taxon>
        <taxon>Hyphomicrobiales</taxon>
        <taxon>Nitrobacteraceae</taxon>
        <taxon>Bradyrhizobium</taxon>
    </lineage>
</organism>
<evidence type="ECO:0000256" key="3">
    <source>
        <dbReference type="ARBA" id="ARBA00004496"/>
    </source>
</evidence>
<evidence type="ECO:0000313" key="14">
    <source>
        <dbReference type="EMBL" id="SCB44227.1"/>
    </source>
</evidence>
<evidence type="ECO:0000256" key="1">
    <source>
        <dbReference type="ARBA" id="ARBA00001275"/>
    </source>
</evidence>
<dbReference type="PROSITE" id="PS00102">
    <property type="entry name" value="PHOSPHORYLASE"/>
    <property type="match status" value="1"/>
</dbReference>
<comment type="similarity">
    <text evidence="4 13">Belongs to the glycogen phosphorylase family.</text>
</comment>
<evidence type="ECO:0000313" key="15">
    <source>
        <dbReference type="Proteomes" id="UP000199184"/>
    </source>
</evidence>
<dbReference type="PANTHER" id="PTHR11468:SF3">
    <property type="entry name" value="GLYCOGEN PHOSPHORYLASE, LIVER FORM"/>
    <property type="match status" value="1"/>
</dbReference>
<evidence type="ECO:0000256" key="5">
    <source>
        <dbReference type="ARBA" id="ARBA00022490"/>
    </source>
</evidence>
<comment type="cofactor">
    <cofactor evidence="2 13">
        <name>pyridoxal 5'-phosphate</name>
        <dbReference type="ChEBI" id="CHEBI:597326"/>
    </cofactor>
</comment>
<comment type="function">
    <text evidence="11">Phosphorylase is an important allosteric enzyme in carbohydrate metabolism. Enzymes from different sources differ in their regulatory mechanisms and in their natural substrates. However, all known phosphorylases share catalytic and structural properties.</text>
</comment>
<dbReference type="EC" id="2.4.1.1" evidence="13"/>
<evidence type="ECO:0000256" key="12">
    <source>
        <dbReference type="PIRSR" id="PIRSR000460-1"/>
    </source>
</evidence>
<dbReference type="InterPro" id="IPR035090">
    <property type="entry name" value="Pyridoxal_P_attach_site"/>
</dbReference>
<comment type="function">
    <text evidence="13">Allosteric enzyme that catalyzes the rate-limiting step in glycogen catabolism, the phosphorolytic cleavage of glycogen to produce glucose-1-phosphate, and plays a central role in maintaining cellular and organismal glucose homeostasis.</text>
</comment>
<keyword evidence="10 13" id="KW-0119">Carbohydrate metabolism</keyword>
<keyword evidence="7 13" id="KW-0328">Glycosyltransferase</keyword>
<evidence type="ECO:0000256" key="2">
    <source>
        <dbReference type="ARBA" id="ARBA00001933"/>
    </source>
</evidence>
<comment type="catalytic activity">
    <reaction evidence="1 13">
        <text>[(1-&gt;4)-alpha-D-glucosyl](n) + phosphate = [(1-&gt;4)-alpha-D-glucosyl](n-1) + alpha-D-glucose 1-phosphate</text>
        <dbReference type="Rhea" id="RHEA:41732"/>
        <dbReference type="Rhea" id="RHEA-COMP:9584"/>
        <dbReference type="Rhea" id="RHEA-COMP:9586"/>
        <dbReference type="ChEBI" id="CHEBI:15444"/>
        <dbReference type="ChEBI" id="CHEBI:43474"/>
        <dbReference type="ChEBI" id="CHEBI:58601"/>
        <dbReference type="EC" id="2.4.1.1"/>
    </reaction>
</comment>
<dbReference type="FunFam" id="3.40.50.2000:FF:000003">
    <property type="entry name" value="Alpha-1,4 glucan phosphorylase"/>
    <property type="match status" value="1"/>
</dbReference>
<comment type="subcellular location">
    <subcellularLocation>
        <location evidence="3">Cytoplasm</location>
    </subcellularLocation>
</comment>
<sequence>MFDQEVTALQDQSFQPSFPAPGQPIDELALAEIKGAILAKLRLAIGKDAGMATRHDWYQAAALALRDRVVHRWLTAEKHSYDAGRKRVYYLSLEFLIGRLFTDALNNMGLLKIFEVALGDLGVSLPELRKCEPDAALGNGGLGRLAACFMESMATLSIPAIGYGIRYDYGLFRQIINQGWQQEYPDEWLSFGNPWELQRPEVIYDIFFGGGVEHVDDKGRDRAIWHPGETVQAIAYDTPIVGWRGQHVNALRLWSARSPDPLKLDAFNKGDYVSATAEQSRAEAICKFLYPNDESPAGRELRLRQEYFFVSASLQDLVKRHLASDGQLRSLSSKVAVQLNDTHPSLAVTELMRILVDLHNFRWDEAWKITVATLSYTNHTLLPEALETWPVELFERLLPRHLEIIYRINVQHLALAEARCPGDIDFRASVSLIDEKSGRRVRMGQLAFVGSHRINGVSGMHSDLMRETVFHDLNHLYPGRITNKTNGITFRRWLMLANPKLTDLLRETCGEAVLDDPTQLSLIEARASDVEFQKKFRSVKLHNKTALARLIGERLGIKVDPTALFDVQIKRIHEYKRQLLNVIETVALYQAIKDDPTGNWVPRVKIFAGKAAASYRYAKLIIKLINDVAEVVNNDPTIGGKLKVVFLPDYNVSLAEVIIPAADLSEQISTAGMEASGTGNMKLALNGAITIGTLDGANIEIRDHVGPENIAIFGMEAGDVMIRRKQGLDASDLIRNSPKLQRAINAIGTGEFSPGDPGRFESIAHALRHLDHYMVSADFDSYYEAQRSVDARWLVSPAWTRASILNVARMAWFSSDRTIREYAEEIWNVPVNPTTPLLPNLRDAAG</sequence>
<dbReference type="SUPFAM" id="SSF53756">
    <property type="entry name" value="UDP-Glycosyltransferase/glycogen phosphorylase"/>
    <property type="match status" value="1"/>
</dbReference>
<dbReference type="InterPro" id="IPR000811">
    <property type="entry name" value="Glyco_trans_35"/>
</dbReference>
<keyword evidence="8 13" id="KW-0808">Transferase</keyword>
<dbReference type="CDD" id="cd04300">
    <property type="entry name" value="GT35_Glycogen_Phosphorylase"/>
    <property type="match status" value="1"/>
</dbReference>
<dbReference type="Proteomes" id="UP000199184">
    <property type="component" value="Unassembled WGS sequence"/>
</dbReference>
<dbReference type="NCBIfam" id="TIGR02093">
    <property type="entry name" value="P_ylase"/>
    <property type="match status" value="1"/>
</dbReference>
<dbReference type="InterPro" id="IPR011833">
    <property type="entry name" value="Glycg_phsphrylas"/>
</dbReference>
<dbReference type="GO" id="GO:0030170">
    <property type="term" value="F:pyridoxal phosphate binding"/>
    <property type="evidence" value="ECO:0007669"/>
    <property type="project" value="InterPro"/>
</dbReference>
<evidence type="ECO:0000256" key="6">
    <source>
        <dbReference type="ARBA" id="ARBA00022533"/>
    </source>
</evidence>
<keyword evidence="9 12" id="KW-0663">Pyridoxal phosphate</keyword>
<reference evidence="15" key="1">
    <citation type="submission" date="2016-08" db="EMBL/GenBank/DDBJ databases">
        <authorList>
            <person name="Varghese N."/>
            <person name="Submissions Spin"/>
        </authorList>
    </citation>
    <scope>NUCLEOTIDE SEQUENCE [LARGE SCALE GENOMIC DNA]</scope>
    <source>
        <strain evidence="15">ERR11</strain>
    </source>
</reference>
<keyword evidence="5" id="KW-0963">Cytoplasm</keyword>
<keyword evidence="6" id="KW-0021">Allosteric enzyme</keyword>
<dbReference type="EMBL" id="FMAI01000010">
    <property type="protein sequence ID" value="SCB44227.1"/>
    <property type="molecule type" value="Genomic_DNA"/>
</dbReference>
<evidence type="ECO:0000256" key="7">
    <source>
        <dbReference type="ARBA" id="ARBA00022676"/>
    </source>
</evidence>
<dbReference type="GO" id="GO:0005980">
    <property type="term" value="P:glycogen catabolic process"/>
    <property type="evidence" value="ECO:0007669"/>
    <property type="project" value="TreeGrafter"/>
</dbReference>
<gene>
    <name evidence="14" type="ORF">GA0061098_1010125</name>
</gene>
<name>A0A1C3WW34_9BRAD</name>
<dbReference type="Pfam" id="PF00343">
    <property type="entry name" value="Phosphorylase"/>
    <property type="match status" value="1"/>
</dbReference>
<dbReference type="AlphaFoldDB" id="A0A1C3WW34"/>
<evidence type="ECO:0000256" key="11">
    <source>
        <dbReference type="ARBA" id="ARBA00025174"/>
    </source>
</evidence>
<dbReference type="GO" id="GO:0005737">
    <property type="term" value="C:cytoplasm"/>
    <property type="evidence" value="ECO:0007669"/>
    <property type="project" value="UniProtKB-SubCell"/>
</dbReference>
<dbReference type="PIRSF" id="PIRSF000460">
    <property type="entry name" value="Pprylas_GlgP"/>
    <property type="match status" value="1"/>
</dbReference>
<evidence type="ECO:0000256" key="10">
    <source>
        <dbReference type="ARBA" id="ARBA00023277"/>
    </source>
</evidence>
<evidence type="ECO:0000256" key="13">
    <source>
        <dbReference type="RuleBase" id="RU000587"/>
    </source>
</evidence>
<feature type="modified residue" description="N6-(pyridoxal phosphate)lysine" evidence="12">
    <location>
        <position position="682"/>
    </location>
</feature>
<dbReference type="Gene3D" id="3.40.50.2000">
    <property type="entry name" value="Glycogen Phosphorylase B"/>
    <property type="match status" value="2"/>
</dbReference>
<evidence type="ECO:0000256" key="8">
    <source>
        <dbReference type="ARBA" id="ARBA00022679"/>
    </source>
</evidence>
<accession>A0A1C3WW34</accession>
<dbReference type="FunFam" id="3.40.50.2000:FF:000153">
    <property type="entry name" value="Alpha-1,4 glucan phosphorylase"/>
    <property type="match status" value="1"/>
</dbReference>